<reference evidence="2" key="1">
    <citation type="submission" date="2017-04" db="EMBL/GenBank/DDBJ databases">
        <title>Genome evolution of the luminous symbionts of deep sea anglerfish.</title>
        <authorList>
            <person name="Hendry T.A."/>
        </authorList>
    </citation>
    <scope>NUCLEOTIDE SEQUENCE [LARGE SCALE GENOMIC DNA]</scope>
</reference>
<evidence type="ECO:0000313" key="2">
    <source>
        <dbReference type="Proteomes" id="UP000219020"/>
    </source>
</evidence>
<protein>
    <submittedName>
        <fullName evidence="1">Mobile element protein</fullName>
    </submittedName>
</protein>
<accession>A0A2A5T6S8</accession>
<comment type="caution">
    <text evidence="1">The sequence shown here is derived from an EMBL/GenBank/DDBJ whole genome shotgun (WGS) entry which is preliminary data.</text>
</comment>
<dbReference type="Proteomes" id="UP000219020">
    <property type="component" value="Unassembled WGS sequence"/>
</dbReference>
<dbReference type="EMBL" id="NBYY01000009">
    <property type="protein sequence ID" value="PCS23838.1"/>
    <property type="molecule type" value="Genomic_DNA"/>
</dbReference>
<keyword evidence="2" id="KW-1185">Reference proteome</keyword>
<dbReference type="AlphaFoldDB" id="A0A2A5T6S8"/>
<organism evidence="1 2">
    <name type="scientific">Candidatus Enterovibrio escicola</name>
    <dbReference type="NCBI Taxonomy" id="1927127"/>
    <lineage>
        <taxon>Bacteria</taxon>
        <taxon>Pseudomonadati</taxon>
        <taxon>Pseudomonadota</taxon>
        <taxon>Gammaproteobacteria</taxon>
        <taxon>Vibrionales</taxon>
        <taxon>Vibrionaceae</taxon>
        <taxon>Enterovibrio</taxon>
    </lineage>
</organism>
<sequence length="56" mass="6599">MGEVEHKMRNWKQYNQALVNRGSVIFWIDAAAINGWNCLKYHAHRGRGGYIFGYRD</sequence>
<name>A0A2A5T6S8_9GAMM</name>
<gene>
    <name evidence="1" type="ORF">BTN49_0809</name>
</gene>
<proteinExistence type="predicted"/>
<evidence type="ECO:0000313" key="1">
    <source>
        <dbReference type="EMBL" id="PCS23838.1"/>
    </source>
</evidence>